<dbReference type="InterPro" id="IPR052170">
    <property type="entry name" value="M29_Exopeptidase"/>
</dbReference>
<dbReference type="GO" id="GO:0008237">
    <property type="term" value="F:metallopeptidase activity"/>
    <property type="evidence" value="ECO:0007669"/>
    <property type="project" value="UniProtKB-KW"/>
</dbReference>
<comment type="similarity">
    <text evidence="4">Belongs to the peptidase M29 family.</text>
</comment>
<dbReference type="InterPro" id="IPR035097">
    <property type="entry name" value="M29_N-terminal"/>
</dbReference>
<evidence type="ECO:0000313" key="11">
    <source>
        <dbReference type="Proteomes" id="UP000228952"/>
    </source>
</evidence>
<dbReference type="GO" id="GO:0046872">
    <property type="term" value="F:metal ion binding"/>
    <property type="evidence" value="ECO:0007669"/>
    <property type="project" value="UniProtKB-KW"/>
</dbReference>
<evidence type="ECO:0000256" key="8">
    <source>
        <dbReference type="ARBA" id="ARBA00022801"/>
    </source>
</evidence>
<dbReference type="InterPro" id="IPR000787">
    <property type="entry name" value="Peptidase_M29"/>
</dbReference>
<evidence type="ECO:0000256" key="3">
    <source>
        <dbReference type="ARBA" id="ARBA00001947"/>
    </source>
</evidence>
<evidence type="ECO:0000256" key="6">
    <source>
        <dbReference type="ARBA" id="ARBA00022670"/>
    </source>
</evidence>
<evidence type="ECO:0000256" key="7">
    <source>
        <dbReference type="ARBA" id="ARBA00022723"/>
    </source>
</evidence>
<organism evidence="10 11">
    <name type="scientific">Candidatus Dojkabacteria bacterium CG_4_10_14_0_2_um_filter_Dojkabacteria_WS6_41_15</name>
    <dbReference type="NCBI Taxonomy" id="2014249"/>
    <lineage>
        <taxon>Bacteria</taxon>
        <taxon>Candidatus Dojkabacteria</taxon>
    </lineage>
</organism>
<evidence type="ECO:0000256" key="1">
    <source>
        <dbReference type="ARBA" id="ARBA00001941"/>
    </source>
</evidence>
<dbReference type="PANTHER" id="PTHR34448">
    <property type="entry name" value="AMINOPEPTIDASE"/>
    <property type="match status" value="1"/>
</dbReference>
<dbReference type="SUPFAM" id="SSF144052">
    <property type="entry name" value="Thermophilic metalloprotease-like"/>
    <property type="match status" value="1"/>
</dbReference>
<name>A0A2M7W1G2_9BACT</name>
<comment type="cofactor">
    <cofactor evidence="3">
        <name>Zn(2+)</name>
        <dbReference type="ChEBI" id="CHEBI:29105"/>
    </cofactor>
</comment>
<dbReference type="Gene3D" id="3.40.1830.10">
    <property type="entry name" value="Thermophilic metalloprotease (M29)"/>
    <property type="match status" value="1"/>
</dbReference>
<dbReference type="EMBL" id="PFQB01000087">
    <property type="protein sequence ID" value="PJA13409.1"/>
    <property type="molecule type" value="Genomic_DNA"/>
</dbReference>
<keyword evidence="7" id="KW-0479">Metal-binding</keyword>
<evidence type="ECO:0000256" key="9">
    <source>
        <dbReference type="ARBA" id="ARBA00023049"/>
    </source>
</evidence>
<dbReference type="PRINTS" id="PR00919">
    <property type="entry name" value="THERMOPTASE"/>
</dbReference>
<dbReference type="GO" id="GO:0004177">
    <property type="term" value="F:aminopeptidase activity"/>
    <property type="evidence" value="ECO:0007669"/>
    <property type="project" value="UniProtKB-KW"/>
</dbReference>
<comment type="caution">
    <text evidence="10">The sequence shown here is derived from an EMBL/GenBank/DDBJ whole genome shotgun (WGS) entry which is preliminary data.</text>
</comment>
<gene>
    <name evidence="10" type="ORF">COX64_03430</name>
</gene>
<evidence type="ECO:0000256" key="5">
    <source>
        <dbReference type="ARBA" id="ARBA00022438"/>
    </source>
</evidence>
<proteinExistence type="inferred from homology"/>
<dbReference type="GO" id="GO:0006508">
    <property type="term" value="P:proteolysis"/>
    <property type="evidence" value="ECO:0007669"/>
    <property type="project" value="UniProtKB-KW"/>
</dbReference>
<keyword evidence="9" id="KW-0482">Metalloprotease</keyword>
<sequence length="405" mass="45791">MFQPSPEILKKYADVLVKFALWDGKGARKGETVCLQVPESSRPILDPLIESTLEVGANPLIMLLPEGIDRWESVPRIFYEKGTMEQITYMPKEYLLGRIQNTDHYVCMISSANQKELEGVDSSKIMARQQAVKFYKDARFEKEDAGKLTWVLALFGTEAMASEAKMPLEEYWQQIISACYLDEDNPTARWQETFRFIDEYKKKLTELKIESVHVTAKDIELTVKIGSNRQWLGGSGRNIPSYEIYVTPDWRGTNGHIAFNQPLYRFGAVIKDVRLEFKDGTVVQATASQNERLLRDMIAVNGANKIGEFSLTDSRLSKITRSMAETLYDENVGGKYGNTHIALGSSYKDSYIGDITAVPSEQWETMGFNDSAIHTDIMSTTDRTVEATLADGSKKVIYQDGKFTI</sequence>
<evidence type="ECO:0000256" key="4">
    <source>
        <dbReference type="ARBA" id="ARBA00008236"/>
    </source>
</evidence>
<keyword evidence="8" id="KW-0378">Hydrolase</keyword>
<reference evidence="11" key="1">
    <citation type="submission" date="2017-09" db="EMBL/GenBank/DDBJ databases">
        <title>Depth-based differentiation of microbial function through sediment-hosted aquifers and enrichment of novel symbionts in the deep terrestrial subsurface.</title>
        <authorList>
            <person name="Probst A.J."/>
            <person name="Ladd B."/>
            <person name="Jarett J.K."/>
            <person name="Geller-Mcgrath D.E."/>
            <person name="Sieber C.M.K."/>
            <person name="Emerson J.B."/>
            <person name="Anantharaman K."/>
            <person name="Thomas B.C."/>
            <person name="Malmstrom R."/>
            <person name="Stieglmeier M."/>
            <person name="Klingl A."/>
            <person name="Woyke T."/>
            <person name="Ryan C.M."/>
            <person name="Banfield J.F."/>
        </authorList>
    </citation>
    <scope>NUCLEOTIDE SEQUENCE [LARGE SCALE GENOMIC DNA]</scope>
</reference>
<keyword evidence="5 10" id="KW-0031">Aminopeptidase</keyword>
<dbReference type="Pfam" id="PF02073">
    <property type="entry name" value="Peptidase_M29"/>
    <property type="match status" value="1"/>
</dbReference>
<evidence type="ECO:0000256" key="2">
    <source>
        <dbReference type="ARBA" id="ARBA00001946"/>
    </source>
</evidence>
<dbReference type="PANTHER" id="PTHR34448:SF3">
    <property type="entry name" value="AMINOPEPTIDASE AMPS"/>
    <property type="match status" value="1"/>
</dbReference>
<comment type="cofactor">
    <cofactor evidence="2">
        <name>Mg(2+)</name>
        <dbReference type="ChEBI" id="CHEBI:18420"/>
    </cofactor>
</comment>
<comment type="cofactor">
    <cofactor evidence="1">
        <name>Co(2+)</name>
        <dbReference type="ChEBI" id="CHEBI:48828"/>
    </cofactor>
</comment>
<keyword evidence="6" id="KW-0645">Protease</keyword>
<dbReference type="AlphaFoldDB" id="A0A2M7W1G2"/>
<evidence type="ECO:0000313" key="10">
    <source>
        <dbReference type="EMBL" id="PJA13409.1"/>
    </source>
</evidence>
<dbReference type="Proteomes" id="UP000228952">
    <property type="component" value="Unassembled WGS sequence"/>
</dbReference>
<protein>
    <submittedName>
        <fullName evidence="10">Aminopeptidase</fullName>
    </submittedName>
</protein>
<accession>A0A2M7W1G2</accession>